<dbReference type="InterPro" id="IPR036388">
    <property type="entry name" value="WH-like_DNA-bd_sf"/>
</dbReference>
<organism evidence="6 7">
    <name type="scientific">Muricoccus roseus</name>
    <dbReference type="NCBI Taxonomy" id="198092"/>
    <lineage>
        <taxon>Bacteria</taxon>
        <taxon>Pseudomonadati</taxon>
        <taxon>Pseudomonadota</taxon>
        <taxon>Alphaproteobacteria</taxon>
        <taxon>Acetobacterales</taxon>
        <taxon>Roseomonadaceae</taxon>
        <taxon>Muricoccus</taxon>
    </lineage>
</organism>
<dbReference type="SMART" id="SM00100">
    <property type="entry name" value="cNMP"/>
    <property type="match status" value="1"/>
</dbReference>
<dbReference type="CDD" id="cd00092">
    <property type="entry name" value="HTH_CRP"/>
    <property type="match status" value="1"/>
</dbReference>
<dbReference type="STRING" id="198092.SAMN02745194_04667"/>
<dbReference type="Gene3D" id="1.10.10.10">
    <property type="entry name" value="Winged helix-like DNA-binding domain superfamily/Winged helix DNA-binding domain"/>
    <property type="match status" value="1"/>
</dbReference>
<sequence length="233" mass="25540">MQLVSAVPHATPTPAISFPMPGFEGGAGLAAGPIQGRRMHFARGAEIYAEGKAADQLYKVVSGTVRTCRLLPDGRRMIAQFALAGELFGLDSVGHHRFFAEAVTDVVVIAFSRRDINAWVERERAAAQSWQSYALERLAAAQDRFILLGRRTAAERVAAFLLDLVDRGLGAHDVVELPMSRYDIADYLGLTAETVSRVLSTLCKNRLIAKQGCHHLRILDREALEEQADEDAL</sequence>
<evidence type="ECO:0000313" key="7">
    <source>
        <dbReference type="Proteomes" id="UP000184387"/>
    </source>
</evidence>
<dbReference type="SUPFAM" id="SSF46785">
    <property type="entry name" value="Winged helix' DNA-binding domain"/>
    <property type="match status" value="1"/>
</dbReference>
<dbReference type="Gene3D" id="2.60.120.10">
    <property type="entry name" value="Jelly Rolls"/>
    <property type="match status" value="1"/>
</dbReference>
<dbReference type="SUPFAM" id="SSF51206">
    <property type="entry name" value="cAMP-binding domain-like"/>
    <property type="match status" value="1"/>
</dbReference>
<dbReference type="RefSeq" id="WP_073139613.1">
    <property type="nucleotide sequence ID" value="NZ_FQZF01000042.1"/>
</dbReference>
<evidence type="ECO:0000256" key="3">
    <source>
        <dbReference type="ARBA" id="ARBA00023163"/>
    </source>
</evidence>
<dbReference type="SMART" id="SM00419">
    <property type="entry name" value="HTH_CRP"/>
    <property type="match status" value="1"/>
</dbReference>
<name>A0A1M6REH2_9PROT</name>
<dbReference type="InterPro" id="IPR014710">
    <property type="entry name" value="RmlC-like_jellyroll"/>
</dbReference>
<dbReference type="InterPro" id="IPR050397">
    <property type="entry name" value="Env_Response_Regulators"/>
</dbReference>
<keyword evidence="7" id="KW-1185">Reference proteome</keyword>
<dbReference type="PROSITE" id="PS50042">
    <property type="entry name" value="CNMP_BINDING_3"/>
    <property type="match status" value="1"/>
</dbReference>
<dbReference type="PANTHER" id="PTHR24567:SF75">
    <property type="entry name" value="FUMARATE AND NITRATE REDUCTION REGULATORY PROTEIN"/>
    <property type="match status" value="1"/>
</dbReference>
<dbReference type="AlphaFoldDB" id="A0A1M6REH2"/>
<dbReference type="InterPro" id="IPR000595">
    <property type="entry name" value="cNMP-bd_dom"/>
</dbReference>
<evidence type="ECO:0000259" key="4">
    <source>
        <dbReference type="PROSITE" id="PS50042"/>
    </source>
</evidence>
<dbReference type="GO" id="GO:0003700">
    <property type="term" value="F:DNA-binding transcription factor activity"/>
    <property type="evidence" value="ECO:0007669"/>
    <property type="project" value="InterPro"/>
</dbReference>
<proteinExistence type="predicted"/>
<dbReference type="Proteomes" id="UP000184387">
    <property type="component" value="Unassembled WGS sequence"/>
</dbReference>
<dbReference type="PROSITE" id="PS51063">
    <property type="entry name" value="HTH_CRP_2"/>
    <property type="match status" value="1"/>
</dbReference>
<feature type="domain" description="HTH crp-type" evidence="5">
    <location>
        <begin position="151"/>
        <end position="222"/>
    </location>
</feature>
<dbReference type="PRINTS" id="PR00034">
    <property type="entry name" value="HTHCRP"/>
</dbReference>
<gene>
    <name evidence="6" type="ORF">SAMN02745194_04667</name>
</gene>
<dbReference type="InterPro" id="IPR018335">
    <property type="entry name" value="Tscrpt_reg_HTH_Crp-type_CS"/>
</dbReference>
<protein>
    <submittedName>
        <fullName evidence="6">CRP/FNR family transcriptional regulator, nitrogen fixation regulation protein</fullName>
    </submittedName>
</protein>
<dbReference type="EMBL" id="FQZF01000042">
    <property type="protein sequence ID" value="SHK30800.1"/>
    <property type="molecule type" value="Genomic_DNA"/>
</dbReference>
<keyword evidence="3" id="KW-0804">Transcription</keyword>
<dbReference type="CDD" id="cd00038">
    <property type="entry name" value="CAP_ED"/>
    <property type="match status" value="1"/>
</dbReference>
<dbReference type="GO" id="GO:0003677">
    <property type="term" value="F:DNA binding"/>
    <property type="evidence" value="ECO:0007669"/>
    <property type="project" value="UniProtKB-KW"/>
</dbReference>
<evidence type="ECO:0000256" key="1">
    <source>
        <dbReference type="ARBA" id="ARBA00023015"/>
    </source>
</evidence>
<dbReference type="Pfam" id="PF00027">
    <property type="entry name" value="cNMP_binding"/>
    <property type="match status" value="1"/>
</dbReference>
<dbReference type="Pfam" id="PF13545">
    <property type="entry name" value="HTH_Crp_2"/>
    <property type="match status" value="1"/>
</dbReference>
<evidence type="ECO:0000256" key="2">
    <source>
        <dbReference type="ARBA" id="ARBA00023125"/>
    </source>
</evidence>
<feature type="domain" description="Cyclic nucleotide-binding" evidence="4">
    <location>
        <begin position="40"/>
        <end position="89"/>
    </location>
</feature>
<dbReference type="PROSITE" id="PS00042">
    <property type="entry name" value="HTH_CRP_1"/>
    <property type="match status" value="1"/>
</dbReference>
<dbReference type="InterPro" id="IPR012318">
    <property type="entry name" value="HTH_CRP"/>
</dbReference>
<keyword evidence="1" id="KW-0805">Transcription regulation</keyword>
<dbReference type="PANTHER" id="PTHR24567">
    <property type="entry name" value="CRP FAMILY TRANSCRIPTIONAL REGULATORY PROTEIN"/>
    <property type="match status" value="1"/>
</dbReference>
<accession>A0A1M6REH2</accession>
<evidence type="ECO:0000313" key="6">
    <source>
        <dbReference type="EMBL" id="SHK30800.1"/>
    </source>
</evidence>
<dbReference type="InterPro" id="IPR018490">
    <property type="entry name" value="cNMP-bd_dom_sf"/>
</dbReference>
<reference evidence="6 7" key="1">
    <citation type="submission" date="2016-11" db="EMBL/GenBank/DDBJ databases">
        <authorList>
            <person name="Jaros S."/>
            <person name="Januszkiewicz K."/>
            <person name="Wedrychowicz H."/>
        </authorList>
    </citation>
    <scope>NUCLEOTIDE SEQUENCE [LARGE SCALE GENOMIC DNA]</scope>
    <source>
        <strain evidence="6 7">DSM 14916</strain>
    </source>
</reference>
<dbReference type="GO" id="GO:0005829">
    <property type="term" value="C:cytosol"/>
    <property type="evidence" value="ECO:0007669"/>
    <property type="project" value="TreeGrafter"/>
</dbReference>
<evidence type="ECO:0000259" key="5">
    <source>
        <dbReference type="PROSITE" id="PS51063"/>
    </source>
</evidence>
<keyword evidence="2" id="KW-0238">DNA-binding</keyword>
<dbReference type="InterPro" id="IPR036390">
    <property type="entry name" value="WH_DNA-bd_sf"/>
</dbReference>